<dbReference type="Proteomes" id="UP000801492">
    <property type="component" value="Unassembled WGS sequence"/>
</dbReference>
<dbReference type="PANTHER" id="PTHR22427:SF7">
    <property type="entry name" value="GH15728P"/>
    <property type="match status" value="1"/>
</dbReference>
<feature type="region of interest" description="Disordered" evidence="1">
    <location>
        <begin position="243"/>
        <end position="275"/>
    </location>
</feature>
<evidence type="ECO:0000313" key="3">
    <source>
        <dbReference type="EMBL" id="KAF2901437.1"/>
    </source>
</evidence>
<feature type="compositionally biased region" description="Basic and acidic residues" evidence="1">
    <location>
        <begin position="100"/>
        <end position="126"/>
    </location>
</feature>
<evidence type="ECO:0000259" key="2">
    <source>
        <dbReference type="PROSITE" id="PS50097"/>
    </source>
</evidence>
<dbReference type="Pfam" id="PF00651">
    <property type="entry name" value="BTB"/>
    <property type="match status" value="1"/>
</dbReference>
<dbReference type="Gene3D" id="3.30.710.10">
    <property type="entry name" value="Potassium Channel Kv1.1, Chain A"/>
    <property type="match status" value="1"/>
</dbReference>
<gene>
    <name evidence="3" type="ORF">ILUMI_04749</name>
</gene>
<feature type="region of interest" description="Disordered" evidence="1">
    <location>
        <begin position="73"/>
        <end position="132"/>
    </location>
</feature>
<feature type="domain" description="BTB" evidence="2">
    <location>
        <begin position="293"/>
        <end position="357"/>
    </location>
</feature>
<dbReference type="SMART" id="SM00225">
    <property type="entry name" value="BTB"/>
    <property type="match status" value="1"/>
</dbReference>
<dbReference type="CDD" id="cd18490">
    <property type="entry name" value="BACK_BTBD8"/>
    <property type="match status" value="1"/>
</dbReference>
<dbReference type="SUPFAM" id="SSF54695">
    <property type="entry name" value="POZ domain"/>
    <property type="match status" value="1"/>
</dbReference>
<dbReference type="InterPro" id="IPR043225">
    <property type="entry name" value="BACK_BTBD8"/>
</dbReference>
<organism evidence="3 4">
    <name type="scientific">Ignelater luminosus</name>
    <name type="common">Cucubano</name>
    <name type="synonym">Pyrophorus luminosus</name>
    <dbReference type="NCBI Taxonomy" id="2038154"/>
    <lineage>
        <taxon>Eukaryota</taxon>
        <taxon>Metazoa</taxon>
        <taxon>Ecdysozoa</taxon>
        <taxon>Arthropoda</taxon>
        <taxon>Hexapoda</taxon>
        <taxon>Insecta</taxon>
        <taxon>Pterygota</taxon>
        <taxon>Neoptera</taxon>
        <taxon>Endopterygota</taxon>
        <taxon>Coleoptera</taxon>
        <taxon>Polyphaga</taxon>
        <taxon>Elateriformia</taxon>
        <taxon>Elateroidea</taxon>
        <taxon>Elateridae</taxon>
        <taxon>Agrypninae</taxon>
        <taxon>Pyrophorini</taxon>
        <taxon>Ignelater</taxon>
    </lineage>
</organism>
<comment type="caution">
    <text evidence="3">The sequence shown here is derived from an EMBL/GenBank/DDBJ whole genome shotgun (WGS) entry which is preliminary data.</text>
</comment>
<feature type="compositionally biased region" description="Polar residues" evidence="1">
    <location>
        <begin position="259"/>
        <end position="270"/>
    </location>
</feature>
<accession>A0A8K0GH19</accession>
<dbReference type="Pfam" id="PF26017">
    <property type="entry name" value="BACK_BTBD8"/>
    <property type="match status" value="1"/>
</dbReference>
<dbReference type="CDD" id="cd18286">
    <property type="entry name" value="BTB2_POZ_BTBD8"/>
    <property type="match status" value="1"/>
</dbReference>
<keyword evidence="4" id="KW-1185">Reference proteome</keyword>
<name>A0A8K0GH19_IGNLU</name>
<dbReference type="OrthoDB" id="409642at2759"/>
<dbReference type="AlphaFoldDB" id="A0A8K0GH19"/>
<dbReference type="InterPro" id="IPR000210">
    <property type="entry name" value="BTB/POZ_dom"/>
</dbReference>
<feature type="non-terminal residue" evidence="3">
    <location>
        <position position="1"/>
    </location>
</feature>
<evidence type="ECO:0000313" key="4">
    <source>
        <dbReference type="Proteomes" id="UP000801492"/>
    </source>
</evidence>
<proteinExistence type="predicted"/>
<sequence>MQDDKGEAHSIEITTPHNSIVQLEAEVERRTPVGFYVDLGEVEVVETPPTAPVEKKNIFSMVIDFNVPKREMPSRLSTSLYGKKKQAMTRSALSSSSSHTSEEVRGSCENVSGRESRSENQNKTSEDNSVNGASLQSNCEIVGNNAELDCLPVVTNNVDNAKDDLEKDEDLMKTKNEEDVNENNASDNAVNNDVSRSAKQFVKLSDLEEQSPRLDLFLAPRMSRSIPEKSWVESPLATFRSASYRSSPQPFHSDLNDPPESTSMTDSNTLPPKRSAQRLGTDLLRMFLEEIGPDVTLDVNGRRLRAHKCILSSRCQYFAAVFGGNLSENVVSIQGYSYAAVHFALCHIYSGASHIPQSISLVELAALSDMLGLEGLKEVVAHALKVRHCHNFHHPCTGCITGVAEVLPLAAAYGLDELYQASLCWITKHFIEVWPNRAFANLPRELRDKCYQQHVVHMTPDSVLDRILNSDKLLAAMPTAKWAESVAQLTLQLADYCQVYLRQNYAA</sequence>
<evidence type="ECO:0000256" key="1">
    <source>
        <dbReference type="SAM" id="MobiDB-lite"/>
    </source>
</evidence>
<dbReference type="InterPro" id="IPR011333">
    <property type="entry name" value="SKP1/BTB/POZ_sf"/>
</dbReference>
<protein>
    <recommendedName>
        <fullName evidence="2">BTB domain-containing protein</fullName>
    </recommendedName>
</protein>
<dbReference type="EMBL" id="VTPC01001641">
    <property type="protein sequence ID" value="KAF2901437.1"/>
    <property type="molecule type" value="Genomic_DNA"/>
</dbReference>
<dbReference type="PROSITE" id="PS50097">
    <property type="entry name" value="BTB"/>
    <property type="match status" value="1"/>
</dbReference>
<dbReference type="PANTHER" id="PTHR22427">
    <property type="entry name" value="GH15728P"/>
    <property type="match status" value="1"/>
</dbReference>
<reference evidence="3" key="1">
    <citation type="submission" date="2019-08" db="EMBL/GenBank/DDBJ databases">
        <title>The genome of the North American firefly Photinus pyralis.</title>
        <authorList>
            <consortium name="Photinus pyralis genome working group"/>
            <person name="Fallon T.R."/>
            <person name="Sander Lower S.E."/>
            <person name="Weng J.-K."/>
        </authorList>
    </citation>
    <scope>NUCLEOTIDE SEQUENCE</scope>
    <source>
        <strain evidence="3">TRF0915ILg1</strain>
        <tissue evidence="3">Whole body</tissue>
    </source>
</reference>